<dbReference type="AlphaFoldDB" id="A0A4Z1I4K7"/>
<gene>
    <name evidence="1" type="ORF">BCON_0119g00140</name>
</gene>
<protein>
    <submittedName>
        <fullName evidence="1">Uncharacterized protein</fullName>
    </submittedName>
</protein>
<reference evidence="1 2" key="1">
    <citation type="submission" date="2017-12" db="EMBL/GenBank/DDBJ databases">
        <title>Comparative genomics of Botrytis spp.</title>
        <authorList>
            <person name="Valero-Jimenez C.A."/>
            <person name="Tapia P."/>
            <person name="Veloso J."/>
            <person name="Silva-Moreno E."/>
            <person name="Staats M."/>
            <person name="Valdes J.H."/>
            <person name="Van Kan J.A.L."/>
        </authorList>
    </citation>
    <scope>NUCLEOTIDE SEQUENCE [LARGE SCALE GENOMIC DNA]</scope>
    <source>
        <strain evidence="1 2">MUCL11595</strain>
    </source>
</reference>
<proteinExistence type="predicted"/>
<evidence type="ECO:0000313" key="2">
    <source>
        <dbReference type="Proteomes" id="UP000297527"/>
    </source>
</evidence>
<sequence length="142" mass="15607">MSASGCVLGEWLTRLRFIELAINLRFAAATPETITGWLMVVVLAAIAQYPLVAEFTYSTMIGCCGNHYQEFQSFSRALQAVLSEICSQSDGNGGGSCGTRETSICHNLVLRDYPICIFIHRYKKARTRVVPAVPDDRPVGSE</sequence>
<evidence type="ECO:0000313" key="1">
    <source>
        <dbReference type="EMBL" id="TGO53690.1"/>
    </source>
</evidence>
<dbReference type="OrthoDB" id="10609555at2759"/>
<dbReference type="EMBL" id="PQXN01000119">
    <property type="protein sequence ID" value="TGO53690.1"/>
    <property type="molecule type" value="Genomic_DNA"/>
</dbReference>
<organism evidence="1 2">
    <name type="scientific">Botryotinia convoluta</name>
    <dbReference type="NCBI Taxonomy" id="54673"/>
    <lineage>
        <taxon>Eukaryota</taxon>
        <taxon>Fungi</taxon>
        <taxon>Dikarya</taxon>
        <taxon>Ascomycota</taxon>
        <taxon>Pezizomycotina</taxon>
        <taxon>Leotiomycetes</taxon>
        <taxon>Helotiales</taxon>
        <taxon>Sclerotiniaceae</taxon>
        <taxon>Botryotinia</taxon>
    </lineage>
</organism>
<name>A0A4Z1I4K7_9HELO</name>
<accession>A0A4Z1I4K7</accession>
<dbReference type="Proteomes" id="UP000297527">
    <property type="component" value="Unassembled WGS sequence"/>
</dbReference>
<keyword evidence="2" id="KW-1185">Reference proteome</keyword>
<comment type="caution">
    <text evidence="1">The sequence shown here is derived from an EMBL/GenBank/DDBJ whole genome shotgun (WGS) entry which is preliminary data.</text>
</comment>